<dbReference type="KEGG" id="tsu:Tresu_0380"/>
<dbReference type="Proteomes" id="UP000006852">
    <property type="component" value="Chromosome"/>
</dbReference>
<dbReference type="EMBL" id="CP002631">
    <property type="protein sequence ID" value="AEB13333.1"/>
    <property type="molecule type" value="Genomic_DNA"/>
</dbReference>
<dbReference type="HOGENOM" id="CLU_1758027_0_0_12"/>
<dbReference type="RefSeq" id="WP_013700640.1">
    <property type="nucleotide sequence ID" value="NC_015385.1"/>
</dbReference>
<proteinExistence type="predicted"/>
<evidence type="ECO:0000313" key="1">
    <source>
        <dbReference type="EMBL" id="AEB13333.1"/>
    </source>
</evidence>
<sequence length="148" mass="17334">MFAFVPGKDVLLFLAKIQKKIISVFNSNRPAKFFAAPVFPLWAFFDFAFPEKIISCEFLEPVFKDEKFIFPVKIISLKDEKEKLINLEIVFGKILGEIKSSLEFHLDSDEIKNCFPYKIRVFKIGNVLVQDNNWQLFDEKWCKCQPLS</sequence>
<accession>F2NV98</accession>
<protein>
    <submittedName>
        <fullName evidence="1">Uncharacterized protein</fullName>
    </submittedName>
</protein>
<keyword evidence="2" id="KW-1185">Reference proteome</keyword>
<name>F2NV98_TRES6</name>
<reference evidence="1 2" key="1">
    <citation type="journal article" date="2011" name="Stand. Genomic Sci.">
        <title>Complete genome sequence of Treponema succinifaciens type strain (6091).</title>
        <authorList>
            <person name="Han C."/>
            <person name="Gronow S."/>
            <person name="Teshima H."/>
            <person name="Lapidus A."/>
            <person name="Nolan M."/>
            <person name="Lucas S."/>
            <person name="Hammon N."/>
            <person name="Deshpande S."/>
            <person name="Cheng J.F."/>
            <person name="Zeytun A."/>
            <person name="Tapia R."/>
            <person name="Goodwin L."/>
            <person name="Pitluck S."/>
            <person name="Liolios K."/>
            <person name="Pagani I."/>
            <person name="Ivanova N."/>
            <person name="Mavromatis K."/>
            <person name="Mikhailova N."/>
            <person name="Huntemann M."/>
            <person name="Pati A."/>
            <person name="Chen A."/>
            <person name="Palaniappan K."/>
            <person name="Land M."/>
            <person name="Hauser L."/>
            <person name="Brambilla E.M."/>
            <person name="Rohde M."/>
            <person name="Goker M."/>
            <person name="Woyke T."/>
            <person name="Bristow J."/>
            <person name="Eisen J.A."/>
            <person name="Markowitz V."/>
            <person name="Hugenholtz P."/>
            <person name="Kyrpides N.C."/>
            <person name="Klenk H.P."/>
            <person name="Detter J.C."/>
        </authorList>
    </citation>
    <scope>NUCLEOTIDE SEQUENCE [LARGE SCALE GENOMIC DNA]</scope>
    <source>
        <strain evidence="2">ATCC 33096 / DSM 2489 / 6091</strain>
    </source>
</reference>
<dbReference type="AlphaFoldDB" id="F2NV98"/>
<evidence type="ECO:0000313" key="2">
    <source>
        <dbReference type="Proteomes" id="UP000006852"/>
    </source>
</evidence>
<gene>
    <name evidence="1" type="ordered locus">Tresu_0380</name>
</gene>
<dbReference type="GeneID" id="302997595"/>
<organism evidence="1 2">
    <name type="scientific">Treponema succinifaciens (strain ATCC 33096 / DSM 2489 / 6091)</name>
    <dbReference type="NCBI Taxonomy" id="869209"/>
    <lineage>
        <taxon>Bacteria</taxon>
        <taxon>Pseudomonadati</taxon>
        <taxon>Spirochaetota</taxon>
        <taxon>Spirochaetia</taxon>
        <taxon>Spirochaetales</taxon>
        <taxon>Treponemataceae</taxon>
        <taxon>Treponema</taxon>
    </lineage>
</organism>
<reference evidence="2" key="2">
    <citation type="submission" date="2011-04" db="EMBL/GenBank/DDBJ databases">
        <title>The complete genome of chromosome of Treponema succinifaciens DSM 2489.</title>
        <authorList>
            <person name="Lucas S."/>
            <person name="Copeland A."/>
            <person name="Lapidus A."/>
            <person name="Bruce D."/>
            <person name="Goodwin L."/>
            <person name="Pitluck S."/>
            <person name="Peters L."/>
            <person name="Kyrpides N."/>
            <person name="Mavromatis K."/>
            <person name="Ivanova N."/>
            <person name="Ovchinnikova G."/>
            <person name="Teshima H."/>
            <person name="Detter J.C."/>
            <person name="Tapia R."/>
            <person name="Han C."/>
            <person name="Land M."/>
            <person name="Hauser L."/>
            <person name="Markowitz V."/>
            <person name="Cheng J.-F."/>
            <person name="Hugenholtz P."/>
            <person name="Woyke T."/>
            <person name="Wu D."/>
            <person name="Gronow S."/>
            <person name="Wellnitz S."/>
            <person name="Brambilla E."/>
            <person name="Klenk H.-P."/>
            <person name="Eisen J.A."/>
        </authorList>
    </citation>
    <scope>NUCLEOTIDE SEQUENCE [LARGE SCALE GENOMIC DNA]</scope>
    <source>
        <strain evidence="2">ATCC 33096 / DSM 2489 / 6091</strain>
    </source>
</reference>